<sequence length="278" mass="31113">MYGRLDVLHAKLIELKNEVDLVLAVGQFLPPNPLCSRITQYVGSAATRTLPVPVYFIDCASEVFIKKHEVDRKPILLSQNLTFLGSCGITELAGLRIAYLSGSYDEDVFKQKWGRGMFTKANYTSAAVERIEKQAFLMRQRGESIDILLTSEWPSKVWSSQSRAWIAPVVNKSCSSPAVSKLVANLRPQYHICGLADRFHRASIGKKGRSIALAHVRDRPTFDNQLLWWCDTLSVRPTPKKAIGPVIVDIEDDDLEILPKAELQVMKSKAESEAEALE</sequence>
<dbReference type="OrthoDB" id="446798at2759"/>
<gene>
    <name evidence="1" type="primary">cwf19l1</name>
    <name evidence="1" type="ORF">SPIL2461_LOCUS10764</name>
</gene>
<evidence type="ECO:0000313" key="1">
    <source>
        <dbReference type="EMBL" id="CAE7442683.1"/>
    </source>
</evidence>
<accession>A0A812RHS1</accession>
<evidence type="ECO:0000313" key="2">
    <source>
        <dbReference type="Proteomes" id="UP000649617"/>
    </source>
</evidence>
<organism evidence="1 2">
    <name type="scientific">Symbiodinium pilosum</name>
    <name type="common">Dinoflagellate</name>
    <dbReference type="NCBI Taxonomy" id="2952"/>
    <lineage>
        <taxon>Eukaryota</taxon>
        <taxon>Sar</taxon>
        <taxon>Alveolata</taxon>
        <taxon>Dinophyceae</taxon>
        <taxon>Suessiales</taxon>
        <taxon>Symbiodiniaceae</taxon>
        <taxon>Symbiodinium</taxon>
    </lineage>
</organism>
<dbReference type="AlphaFoldDB" id="A0A812RHS1"/>
<name>A0A812RHS1_SYMPI</name>
<protein>
    <submittedName>
        <fullName evidence="1">Cwf19l1 protein</fullName>
    </submittedName>
</protein>
<dbReference type="Proteomes" id="UP000649617">
    <property type="component" value="Unassembled WGS sequence"/>
</dbReference>
<proteinExistence type="predicted"/>
<dbReference type="EMBL" id="CAJNIZ010020602">
    <property type="protein sequence ID" value="CAE7442683.1"/>
    <property type="molecule type" value="Genomic_DNA"/>
</dbReference>
<keyword evidence="2" id="KW-1185">Reference proteome</keyword>
<reference evidence="1" key="1">
    <citation type="submission" date="2021-02" db="EMBL/GenBank/DDBJ databases">
        <authorList>
            <person name="Dougan E. K."/>
            <person name="Rhodes N."/>
            <person name="Thang M."/>
            <person name="Chan C."/>
        </authorList>
    </citation>
    <scope>NUCLEOTIDE SEQUENCE</scope>
</reference>
<comment type="caution">
    <text evidence="1">The sequence shown here is derived from an EMBL/GenBank/DDBJ whole genome shotgun (WGS) entry which is preliminary data.</text>
</comment>